<organism evidence="1 2">
    <name type="scientific">Alkalihalophilus pseudofirmus</name>
    <name type="common">Bacillus pseudofirmus</name>
    <dbReference type="NCBI Taxonomy" id="79885"/>
    <lineage>
        <taxon>Bacteria</taxon>
        <taxon>Bacillati</taxon>
        <taxon>Bacillota</taxon>
        <taxon>Bacilli</taxon>
        <taxon>Bacillales</taxon>
        <taxon>Bacillaceae</taxon>
        <taxon>Alkalihalophilus</taxon>
    </lineage>
</organism>
<accession>A0AAJ2KUS1</accession>
<dbReference type="RefSeq" id="WP_012959191.1">
    <property type="nucleotide sequence ID" value="NZ_CP117835.1"/>
</dbReference>
<dbReference type="Proteomes" id="UP001285636">
    <property type="component" value="Unassembled WGS sequence"/>
</dbReference>
<evidence type="ECO:0008006" key="3">
    <source>
        <dbReference type="Google" id="ProtNLM"/>
    </source>
</evidence>
<evidence type="ECO:0000313" key="1">
    <source>
        <dbReference type="EMBL" id="MDV2885084.1"/>
    </source>
</evidence>
<gene>
    <name evidence="1" type="ORF">RYX45_07815</name>
</gene>
<dbReference type="EMBL" id="JAWJAY010000001">
    <property type="protein sequence ID" value="MDV2885084.1"/>
    <property type="molecule type" value="Genomic_DNA"/>
</dbReference>
<dbReference type="AlphaFoldDB" id="A0AAJ2KUS1"/>
<sequence>MEYSLQSLECADPCTVTVDPDNQIYTLKTFDTSGRVFNEPMELVAWIKKNWSPSQFREPKEYQALLNAIKQELH</sequence>
<name>A0AAJ2KUS1_ALKPS</name>
<proteinExistence type="predicted"/>
<evidence type="ECO:0000313" key="2">
    <source>
        <dbReference type="Proteomes" id="UP001285636"/>
    </source>
</evidence>
<reference evidence="1" key="1">
    <citation type="submission" date="2023-10" db="EMBL/GenBank/DDBJ databases">
        <title>Screening of Alkalihalophilus pseudofirmusBZ-TG-HK211 and Its Alleviation of Salt Stress on Rapeseed Growth.</title>
        <authorList>
            <person name="Zhao B."/>
            <person name="Guo T."/>
        </authorList>
    </citation>
    <scope>NUCLEOTIDE SEQUENCE</scope>
    <source>
        <strain evidence="1">BZ-TG-HK211</strain>
    </source>
</reference>
<comment type="caution">
    <text evidence="1">The sequence shown here is derived from an EMBL/GenBank/DDBJ whole genome shotgun (WGS) entry which is preliminary data.</text>
</comment>
<protein>
    <recommendedName>
        <fullName evidence="3">Threonine dehydratase</fullName>
    </recommendedName>
</protein>